<evidence type="ECO:0000256" key="1">
    <source>
        <dbReference type="SAM" id="Phobius"/>
    </source>
</evidence>
<accession>A0A5B9P5A2</accession>
<feature type="transmembrane region" description="Helical" evidence="1">
    <location>
        <begin position="85"/>
        <end position="101"/>
    </location>
</feature>
<dbReference type="Proteomes" id="UP000322214">
    <property type="component" value="Chromosome"/>
</dbReference>
<evidence type="ECO:0000313" key="2">
    <source>
        <dbReference type="EMBL" id="QEG20679.1"/>
    </source>
</evidence>
<dbReference type="KEGG" id="mff:MFFC18_05290"/>
<sequence>MQRFVDWLQEEATPKYGQIATWLLLLFAVVVALSPIEFAVGPRRAVSATIFSWLPDAVVRSPELFFAVRVVLLGSAIAWALRISIPYSCWLTVAAFTMSWALRMENLTNGAHIFNVTNWLLIIHAMWFHFRHREIHSALVAGKFWQTKLYPRWVFWLCIFYLGWFHTLAGLSKICASGFDWGDGVSLQLWTELFGWDSSPFGKLLRWDVRLTAWMQTGALIIECLSILCIFNRWFRYAIGLALFGFYLGVLTTFIDFGFHFNAILVAYFLLPVDQLLGLKFLPARSASG</sequence>
<dbReference type="RefSeq" id="WP_157665155.1">
    <property type="nucleotide sequence ID" value="NZ_LWSI01000023.1"/>
</dbReference>
<dbReference type="STRING" id="980251.GCA_001642875_02286"/>
<proteinExistence type="predicted"/>
<keyword evidence="1" id="KW-1133">Transmembrane helix</keyword>
<dbReference type="EMBL" id="CP042912">
    <property type="protein sequence ID" value="QEG20679.1"/>
    <property type="molecule type" value="Genomic_DNA"/>
</dbReference>
<feature type="transmembrane region" description="Helical" evidence="1">
    <location>
        <begin position="150"/>
        <end position="171"/>
    </location>
</feature>
<evidence type="ECO:0000313" key="3">
    <source>
        <dbReference type="Proteomes" id="UP000322214"/>
    </source>
</evidence>
<organism evidence="2 3">
    <name type="scientific">Mariniblastus fucicola</name>
    <dbReference type="NCBI Taxonomy" id="980251"/>
    <lineage>
        <taxon>Bacteria</taxon>
        <taxon>Pseudomonadati</taxon>
        <taxon>Planctomycetota</taxon>
        <taxon>Planctomycetia</taxon>
        <taxon>Pirellulales</taxon>
        <taxon>Pirellulaceae</taxon>
        <taxon>Mariniblastus</taxon>
    </lineage>
</organism>
<name>A0A5B9P5A2_9BACT</name>
<dbReference type="AlphaFoldDB" id="A0A5B9P5A2"/>
<reference evidence="2 3" key="1">
    <citation type="submission" date="2019-08" db="EMBL/GenBank/DDBJ databases">
        <title>Deep-cultivation of Planctomycetes and their phenomic and genomic characterization uncovers novel biology.</title>
        <authorList>
            <person name="Wiegand S."/>
            <person name="Jogler M."/>
            <person name="Boedeker C."/>
            <person name="Pinto D."/>
            <person name="Vollmers J."/>
            <person name="Rivas-Marin E."/>
            <person name="Kohn T."/>
            <person name="Peeters S.H."/>
            <person name="Heuer A."/>
            <person name="Rast P."/>
            <person name="Oberbeckmann S."/>
            <person name="Bunk B."/>
            <person name="Jeske O."/>
            <person name="Meyerdierks A."/>
            <person name="Storesund J.E."/>
            <person name="Kallscheuer N."/>
            <person name="Luecker S."/>
            <person name="Lage O.M."/>
            <person name="Pohl T."/>
            <person name="Merkel B.J."/>
            <person name="Hornburger P."/>
            <person name="Mueller R.-W."/>
            <person name="Bruemmer F."/>
            <person name="Labrenz M."/>
            <person name="Spormann A.M."/>
            <person name="Op den Camp H."/>
            <person name="Overmann J."/>
            <person name="Amann R."/>
            <person name="Jetten M.S.M."/>
            <person name="Mascher T."/>
            <person name="Medema M.H."/>
            <person name="Devos D.P."/>
            <person name="Kaster A.-K."/>
            <person name="Ovreas L."/>
            <person name="Rohde M."/>
            <person name="Galperin M.Y."/>
            <person name="Jogler C."/>
        </authorList>
    </citation>
    <scope>NUCLEOTIDE SEQUENCE [LARGE SCALE GENOMIC DNA]</scope>
    <source>
        <strain evidence="2 3">FC18</strain>
    </source>
</reference>
<keyword evidence="1" id="KW-0472">Membrane</keyword>
<gene>
    <name evidence="2" type="ORF">MFFC18_05290</name>
</gene>
<keyword evidence="1" id="KW-0812">Transmembrane</keyword>
<feature type="transmembrane region" description="Helical" evidence="1">
    <location>
        <begin position="213"/>
        <end position="235"/>
    </location>
</feature>
<feature type="transmembrane region" description="Helical" evidence="1">
    <location>
        <begin position="20"/>
        <end position="40"/>
    </location>
</feature>
<evidence type="ECO:0008006" key="4">
    <source>
        <dbReference type="Google" id="ProtNLM"/>
    </source>
</evidence>
<protein>
    <recommendedName>
        <fullName evidence="4">HTTM domain-containing protein</fullName>
    </recommendedName>
</protein>
<feature type="transmembrane region" description="Helical" evidence="1">
    <location>
        <begin position="241"/>
        <end position="271"/>
    </location>
</feature>
<keyword evidence="3" id="KW-1185">Reference proteome</keyword>
<feature type="transmembrane region" description="Helical" evidence="1">
    <location>
        <begin position="113"/>
        <end position="130"/>
    </location>
</feature>